<dbReference type="AlphaFoldDB" id="A0A2N9DXL6"/>
<accession>A0A2N9DXL6</accession>
<evidence type="ECO:0000313" key="1">
    <source>
        <dbReference type="EMBL" id="SPC39411.1"/>
    </source>
</evidence>
<comment type="caution">
    <text evidence="1">The sequence shown here is derived from an EMBL/GenBank/DDBJ whole genome shotgun (WGS) entry which is preliminary data.</text>
</comment>
<dbReference type="EMBL" id="OGVC01000038">
    <property type="protein sequence ID" value="SPC39411.1"/>
    <property type="molecule type" value="Genomic_DNA"/>
</dbReference>
<proteinExistence type="predicted"/>
<evidence type="ECO:0000313" key="2">
    <source>
        <dbReference type="Proteomes" id="UP000238739"/>
    </source>
</evidence>
<organism evidence="1 2">
    <name type="scientific">Latilactobacillus fuchuensis</name>
    <dbReference type="NCBI Taxonomy" id="164393"/>
    <lineage>
        <taxon>Bacteria</taxon>
        <taxon>Bacillati</taxon>
        <taxon>Bacillota</taxon>
        <taxon>Bacilli</taxon>
        <taxon>Lactobacillales</taxon>
        <taxon>Lactobacillaceae</taxon>
        <taxon>Latilactobacillus</taxon>
    </lineage>
</organism>
<sequence>MKFLPENIMTADAGSTPANSICHRPGKELTKLFFHTLLGLAAKRVYFYVRNS</sequence>
<keyword evidence="2" id="KW-1185">Reference proteome</keyword>
<reference evidence="1" key="1">
    <citation type="submission" date="2018-01" db="EMBL/GenBank/DDBJ databases">
        <authorList>
            <person name="Chaillou S."/>
        </authorList>
    </citation>
    <scope>NUCLEOTIDE SEQUENCE [LARGE SCALE GENOMIC DNA]</scope>
    <source>
        <strain evidence="1">MFPC41A2801</strain>
    </source>
</reference>
<name>A0A2N9DXL6_9LACO</name>
<gene>
    <name evidence="1" type="ORF">LFUMFP_430030</name>
</gene>
<protein>
    <submittedName>
        <fullName evidence="1">Uncharacterized protein</fullName>
    </submittedName>
</protein>
<dbReference type="Proteomes" id="UP000238739">
    <property type="component" value="Unassembled WGS sequence"/>
</dbReference>